<protein>
    <recommendedName>
        <fullName evidence="7">TF-B3 domain-containing protein</fullName>
    </recommendedName>
</protein>
<dbReference type="Gene3D" id="2.40.330.10">
    <property type="entry name" value="DNA-binding pseudobarrel domain"/>
    <property type="match status" value="1"/>
</dbReference>
<dbReference type="AlphaFoldDB" id="A0A1J6IB06"/>
<keyword evidence="4" id="KW-0804">Transcription</keyword>
<name>A0A1J6IB06_NICAT</name>
<organism evidence="8 9">
    <name type="scientific">Nicotiana attenuata</name>
    <name type="common">Coyote tobacco</name>
    <dbReference type="NCBI Taxonomy" id="49451"/>
    <lineage>
        <taxon>Eukaryota</taxon>
        <taxon>Viridiplantae</taxon>
        <taxon>Streptophyta</taxon>
        <taxon>Embryophyta</taxon>
        <taxon>Tracheophyta</taxon>
        <taxon>Spermatophyta</taxon>
        <taxon>Magnoliopsida</taxon>
        <taxon>eudicotyledons</taxon>
        <taxon>Gunneridae</taxon>
        <taxon>Pentapetalae</taxon>
        <taxon>asterids</taxon>
        <taxon>lamiids</taxon>
        <taxon>Solanales</taxon>
        <taxon>Solanaceae</taxon>
        <taxon>Nicotianoideae</taxon>
        <taxon>Nicotianeae</taxon>
        <taxon>Nicotiana</taxon>
    </lineage>
</organism>
<comment type="subcellular location">
    <subcellularLocation>
        <location evidence="1">Nucleus</location>
    </subcellularLocation>
</comment>
<dbReference type="Gramene" id="OIT02205">
    <property type="protein sequence ID" value="OIT02205"/>
    <property type="gene ID" value="A4A49_56575"/>
</dbReference>
<evidence type="ECO:0000313" key="9">
    <source>
        <dbReference type="Proteomes" id="UP000187609"/>
    </source>
</evidence>
<proteinExistence type="predicted"/>
<keyword evidence="3" id="KW-0238">DNA-binding</keyword>
<evidence type="ECO:0000256" key="1">
    <source>
        <dbReference type="ARBA" id="ARBA00004123"/>
    </source>
</evidence>
<dbReference type="SMART" id="SM01019">
    <property type="entry name" value="B3"/>
    <property type="match status" value="1"/>
</dbReference>
<evidence type="ECO:0000256" key="6">
    <source>
        <dbReference type="SAM" id="MobiDB-lite"/>
    </source>
</evidence>
<dbReference type="Proteomes" id="UP000187609">
    <property type="component" value="Unassembled WGS sequence"/>
</dbReference>
<evidence type="ECO:0000259" key="7">
    <source>
        <dbReference type="PROSITE" id="PS50863"/>
    </source>
</evidence>
<accession>A0A1J6IB06</accession>
<comment type="caution">
    <text evidence="8">The sequence shown here is derived from an EMBL/GenBank/DDBJ whole genome shotgun (WGS) entry which is preliminary data.</text>
</comment>
<evidence type="ECO:0000256" key="5">
    <source>
        <dbReference type="ARBA" id="ARBA00023242"/>
    </source>
</evidence>
<dbReference type="PROSITE" id="PS50863">
    <property type="entry name" value="B3"/>
    <property type="match status" value="1"/>
</dbReference>
<evidence type="ECO:0000256" key="2">
    <source>
        <dbReference type="ARBA" id="ARBA00023015"/>
    </source>
</evidence>
<dbReference type="InterPro" id="IPR003340">
    <property type="entry name" value="B3_DNA-bd"/>
</dbReference>
<reference evidence="8" key="1">
    <citation type="submission" date="2016-11" db="EMBL/GenBank/DDBJ databases">
        <title>The genome of Nicotiana attenuata.</title>
        <authorList>
            <person name="Xu S."/>
            <person name="Brockmoeller T."/>
            <person name="Gaquerel E."/>
            <person name="Navarro A."/>
            <person name="Kuhl H."/>
            <person name="Gase K."/>
            <person name="Ling Z."/>
            <person name="Zhou W."/>
            <person name="Kreitzer C."/>
            <person name="Stanke M."/>
            <person name="Tang H."/>
            <person name="Lyons E."/>
            <person name="Pandey P."/>
            <person name="Pandey S.P."/>
            <person name="Timmermann B."/>
            <person name="Baldwin I.T."/>
        </authorList>
    </citation>
    <scope>NUCLEOTIDE SEQUENCE [LARGE SCALE GENOMIC DNA]</scope>
    <source>
        <strain evidence="8">UT</strain>
    </source>
</reference>
<dbReference type="InterPro" id="IPR015300">
    <property type="entry name" value="DNA-bd_pseudobarrel_sf"/>
</dbReference>
<evidence type="ECO:0000256" key="3">
    <source>
        <dbReference type="ARBA" id="ARBA00023125"/>
    </source>
</evidence>
<dbReference type="SUPFAM" id="SSF101936">
    <property type="entry name" value="DNA-binding pseudobarrel domain"/>
    <property type="match status" value="1"/>
</dbReference>
<dbReference type="SMR" id="A0A1J6IB06"/>
<feature type="region of interest" description="Disordered" evidence="6">
    <location>
        <begin position="1"/>
        <end position="24"/>
    </location>
</feature>
<dbReference type="CDD" id="cd10017">
    <property type="entry name" value="B3_DNA"/>
    <property type="match status" value="1"/>
</dbReference>
<evidence type="ECO:0000256" key="4">
    <source>
        <dbReference type="ARBA" id="ARBA00023163"/>
    </source>
</evidence>
<gene>
    <name evidence="8" type="ORF">A4A49_56575</name>
</gene>
<dbReference type="GO" id="GO:0003677">
    <property type="term" value="F:DNA binding"/>
    <property type="evidence" value="ECO:0007669"/>
    <property type="project" value="UniProtKB-KW"/>
</dbReference>
<feature type="domain" description="TF-B3" evidence="7">
    <location>
        <begin position="26"/>
        <end position="116"/>
    </location>
</feature>
<dbReference type="EMBL" id="MJEQ01037188">
    <property type="protein sequence ID" value="OIT02205.1"/>
    <property type="molecule type" value="Genomic_DNA"/>
</dbReference>
<keyword evidence="5" id="KW-0539">Nucleus</keyword>
<keyword evidence="2" id="KW-0805">Transcription regulation</keyword>
<evidence type="ECO:0000313" key="8">
    <source>
        <dbReference type="EMBL" id="OIT02205.1"/>
    </source>
</evidence>
<keyword evidence="9" id="KW-1185">Reference proteome</keyword>
<dbReference type="Pfam" id="PF02362">
    <property type="entry name" value="B3"/>
    <property type="match status" value="1"/>
</dbReference>
<dbReference type="GO" id="GO:0005634">
    <property type="term" value="C:nucleus"/>
    <property type="evidence" value="ECO:0007669"/>
    <property type="project" value="UniProtKB-SubCell"/>
</dbReference>
<sequence length="142" mass="16577">MDASHSTKRCLTYSSNSEDEEENPPTFEVVMTDSYINYDDLYIPRKIYKHLPPTVDTALLHYRGKEWYVDMSVGDRRRFKAGWKVFVLDNYAKRGFTVKFTLVDVAPLYVDFKVELKGEGTSDNNPVELIRICIVIFYPTIF</sequence>